<dbReference type="AlphaFoldDB" id="A0A0U9HX05"/>
<dbReference type="GO" id="GO:0071973">
    <property type="term" value="P:bacterial-type flagellum-dependent cell motility"/>
    <property type="evidence" value="ECO:0007669"/>
    <property type="project" value="InterPro"/>
</dbReference>
<keyword evidence="13" id="KW-0966">Cell projection</keyword>
<evidence type="ECO:0000256" key="4">
    <source>
        <dbReference type="ARBA" id="ARBA00022475"/>
    </source>
</evidence>
<evidence type="ECO:0000256" key="7">
    <source>
        <dbReference type="ARBA" id="ARBA00023136"/>
    </source>
</evidence>
<evidence type="ECO:0000256" key="5">
    <source>
        <dbReference type="ARBA" id="ARBA00022692"/>
    </source>
</evidence>
<dbReference type="Pfam" id="PF01514">
    <property type="entry name" value="YscJ_FliF"/>
    <property type="match status" value="1"/>
</dbReference>
<evidence type="ECO:0000259" key="11">
    <source>
        <dbReference type="Pfam" id="PF01514"/>
    </source>
</evidence>
<evidence type="ECO:0000256" key="6">
    <source>
        <dbReference type="ARBA" id="ARBA00022989"/>
    </source>
</evidence>
<dbReference type="NCBIfam" id="TIGR00206">
    <property type="entry name" value="fliF"/>
    <property type="match status" value="1"/>
</dbReference>
<dbReference type="GO" id="GO:0009431">
    <property type="term" value="C:bacterial-type flagellum basal body, MS ring"/>
    <property type="evidence" value="ECO:0007669"/>
    <property type="project" value="InterPro"/>
</dbReference>
<dbReference type="InterPro" id="IPR006182">
    <property type="entry name" value="FliF_N_dom"/>
</dbReference>
<organism evidence="13 14">
    <name type="scientific">Oceanobacillus picturae</name>
    <dbReference type="NCBI Taxonomy" id="171693"/>
    <lineage>
        <taxon>Bacteria</taxon>
        <taxon>Bacillati</taxon>
        <taxon>Bacillota</taxon>
        <taxon>Bacilli</taxon>
        <taxon>Bacillales</taxon>
        <taxon>Bacillaceae</taxon>
        <taxon>Oceanobacillus</taxon>
    </lineage>
</organism>
<keyword evidence="6 10" id="KW-1133">Transmembrane helix</keyword>
<evidence type="ECO:0000256" key="8">
    <source>
        <dbReference type="ARBA" id="ARBA00023143"/>
    </source>
</evidence>
<evidence type="ECO:0000313" key="14">
    <source>
        <dbReference type="Proteomes" id="UP000052946"/>
    </source>
</evidence>
<keyword evidence="8 9" id="KW-0975">Bacterial flagellum</keyword>
<comment type="subcellular location">
    <subcellularLocation>
        <location evidence="1 9">Bacterial flagellum basal body</location>
    </subcellularLocation>
    <subcellularLocation>
        <location evidence="2">Cell membrane</location>
        <topology evidence="2">Multi-pass membrane protein</topology>
    </subcellularLocation>
</comment>
<dbReference type="Proteomes" id="UP000052946">
    <property type="component" value="Unassembled WGS sequence"/>
</dbReference>
<evidence type="ECO:0000256" key="1">
    <source>
        <dbReference type="ARBA" id="ARBA00004117"/>
    </source>
</evidence>
<keyword evidence="5 10" id="KW-0812">Transmembrane</keyword>
<dbReference type="PANTHER" id="PTHR30046:SF0">
    <property type="entry name" value="FLAGELLAR M-RING PROTEIN"/>
    <property type="match status" value="1"/>
</dbReference>
<dbReference type="InterPro" id="IPR013556">
    <property type="entry name" value="Flag_M-ring_C"/>
</dbReference>
<dbReference type="InterPro" id="IPR000067">
    <property type="entry name" value="FlgMring_FliF"/>
</dbReference>
<evidence type="ECO:0000256" key="10">
    <source>
        <dbReference type="SAM" id="Phobius"/>
    </source>
</evidence>
<dbReference type="Gene3D" id="3.30.300.30">
    <property type="match status" value="1"/>
</dbReference>
<evidence type="ECO:0000256" key="9">
    <source>
        <dbReference type="PIRNR" id="PIRNR004862"/>
    </source>
</evidence>
<comment type="function">
    <text evidence="9">The M ring may be actively involved in energy transduction.</text>
</comment>
<dbReference type="Pfam" id="PF08345">
    <property type="entry name" value="YscJ_FliF_C"/>
    <property type="match status" value="1"/>
</dbReference>
<gene>
    <name evidence="13" type="ORF">OPHB3_0009</name>
</gene>
<dbReference type="GO" id="GO:0003774">
    <property type="term" value="F:cytoskeletal motor activity"/>
    <property type="evidence" value="ECO:0007669"/>
    <property type="project" value="InterPro"/>
</dbReference>
<dbReference type="PRINTS" id="PR01009">
    <property type="entry name" value="FLGMRINGFLIF"/>
</dbReference>
<reference evidence="14" key="1">
    <citation type="submission" date="2015-07" db="EMBL/GenBank/DDBJ databases">
        <title>Draft Genome Sequence of Oceanobacillus picturae Heshi-B3 that Was Isolated from Fermented Rice Bran with Aging Salted Mackerel, Which Was Named Heshiko as Traditional Fermented Seafood in Japan.</title>
        <authorList>
            <person name="Akuzawa S."/>
            <person name="Nakagawa J."/>
            <person name="Kanekatsu T."/>
            <person name="Kanesaki Y."/>
            <person name="Suzuki T."/>
        </authorList>
    </citation>
    <scope>NUCLEOTIDE SEQUENCE [LARGE SCALE GENOMIC DNA]</scope>
    <source>
        <strain evidence="14">Heshi-B3</strain>
    </source>
</reference>
<feature type="domain" description="Flagellar M-ring C-terminal" evidence="12">
    <location>
        <begin position="257"/>
        <end position="401"/>
    </location>
</feature>
<name>A0A0U9HX05_9BACI</name>
<feature type="transmembrane region" description="Helical" evidence="10">
    <location>
        <begin position="451"/>
        <end position="471"/>
    </location>
</feature>
<accession>A0A0U9HX05</accession>
<proteinExistence type="inferred from homology"/>
<evidence type="ECO:0000256" key="3">
    <source>
        <dbReference type="ARBA" id="ARBA00007971"/>
    </source>
</evidence>
<dbReference type="InterPro" id="IPR045851">
    <property type="entry name" value="AMP-bd_C_sf"/>
</dbReference>
<dbReference type="RefSeq" id="WP_058949030.1">
    <property type="nucleotide sequence ID" value="NZ_BBXV01000001.1"/>
</dbReference>
<evidence type="ECO:0000313" key="13">
    <source>
        <dbReference type="EMBL" id="GAQ16093.1"/>
    </source>
</evidence>
<keyword evidence="7 10" id="KW-0472">Membrane</keyword>
<keyword evidence="13" id="KW-0282">Flagellum</keyword>
<keyword evidence="4" id="KW-1003">Cell membrane</keyword>
<feature type="domain" description="Flagellar M-ring N-terminal" evidence="11">
    <location>
        <begin position="50"/>
        <end position="220"/>
    </location>
</feature>
<dbReference type="PANTHER" id="PTHR30046">
    <property type="entry name" value="FLAGELLAR M-RING PROTEIN"/>
    <property type="match status" value="1"/>
</dbReference>
<evidence type="ECO:0000259" key="12">
    <source>
        <dbReference type="Pfam" id="PF08345"/>
    </source>
</evidence>
<sequence length="533" mass="58956">MKEKIMNWKEKMTGFWKKRSNTQKGVFLGSILLVILLIGGILFLSPGSRLVPLYSNLSLQEVGQIKTELETRGIQYELQDGGTTVNVPEERVDSLLVDLAGQGLPNSGNIDYSFFSENASWGVTDNEFNVMKLDAMQTELANLMKGIDGIENAEVMINMPEDPVFVSDAAQEGSASIVLNTQPGYQFEGNQIESLYHLVSKAVPNLPADNIVIMNQYFEYFDRNNQTAGGSQDAHTYQQSVKKDIERDIQKRLQQMLSAMVGGENVIVSVTSDIDFTQENRTENLVEPADEENMEGLPVSVETIQETYSGNPPVGGNAGTGDEDIANYEGVEEGEDGDYELVKETVNNEYNRIQREIVESPYKVRDLGIQVAVNNVKNDDGETVEYLTQQEQTTVEEGISSILSSIVTTTVDAEFEPANATPGDNVSITFQEFSGKQTNSAAATSAGIPSWMYIAGGALLLIIIVLVVMLLRNRGEEEIIEESYISEEIPAEVPELPENEQTEADVRKKQLEKIAKDKPEDFAKLLRSWIGED</sequence>
<comment type="caution">
    <text evidence="13">The sequence shown here is derived from an EMBL/GenBank/DDBJ whole genome shotgun (WGS) entry which is preliminary data.</text>
</comment>
<dbReference type="PIRSF" id="PIRSF004862">
    <property type="entry name" value="FliF"/>
    <property type="match status" value="1"/>
</dbReference>
<dbReference type="EMBL" id="BBXV01000001">
    <property type="protein sequence ID" value="GAQ16093.1"/>
    <property type="molecule type" value="Genomic_DNA"/>
</dbReference>
<dbReference type="InterPro" id="IPR043427">
    <property type="entry name" value="YscJ/FliF"/>
</dbReference>
<reference evidence="13 14" key="2">
    <citation type="journal article" date="2016" name="Genome Announc.">
        <title>Draft Genome Sequence of Oceanobacillus picturae Heshi-B3, Isolated from Fermented Rice Bran in a Traditional Japanese Seafood Dish.</title>
        <authorList>
            <person name="Akuzawa S."/>
            <person name="Nagaoka J."/>
            <person name="Kanekatsu M."/>
            <person name="Kanesaki Y."/>
            <person name="Suzuki T."/>
        </authorList>
    </citation>
    <scope>NUCLEOTIDE SEQUENCE [LARGE SCALE GENOMIC DNA]</scope>
    <source>
        <strain evidence="13 14">Heshi-B3</strain>
    </source>
</reference>
<dbReference type="OrthoDB" id="9807026at2"/>
<comment type="similarity">
    <text evidence="3 9">Belongs to the FliF family.</text>
</comment>
<dbReference type="GO" id="GO:0005886">
    <property type="term" value="C:plasma membrane"/>
    <property type="evidence" value="ECO:0007669"/>
    <property type="project" value="UniProtKB-SubCell"/>
</dbReference>
<keyword evidence="13" id="KW-0969">Cilium</keyword>
<protein>
    <recommendedName>
        <fullName evidence="9">Flagellar M-ring protein</fullName>
    </recommendedName>
</protein>
<evidence type="ECO:0000256" key="2">
    <source>
        <dbReference type="ARBA" id="ARBA00004651"/>
    </source>
</evidence>